<reference evidence="1" key="2">
    <citation type="journal article" date="2021" name="Genome Biol. Evol.">
        <title>Developing a high-quality reference genome for a parasitic bivalve with doubly uniparental inheritance (Bivalvia: Unionida).</title>
        <authorList>
            <person name="Smith C.H."/>
        </authorList>
    </citation>
    <scope>NUCLEOTIDE SEQUENCE</scope>
    <source>
        <strain evidence="1">CHS0354</strain>
        <tissue evidence="1">Mantle</tissue>
    </source>
</reference>
<dbReference type="AlphaFoldDB" id="A0AAE0SCJ3"/>
<reference evidence="1" key="1">
    <citation type="journal article" date="2021" name="Genome Biol. Evol.">
        <title>A High-Quality Reference Genome for a Parasitic Bivalve with Doubly Uniparental Inheritance (Bivalvia: Unionida).</title>
        <authorList>
            <person name="Smith C.H."/>
        </authorList>
    </citation>
    <scope>NUCLEOTIDE SEQUENCE</scope>
    <source>
        <strain evidence="1">CHS0354</strain>
    </source>
</reference>
<dbReference type="PANTHER" id="PTHR37916">
    <property type="entry name" value="CHITIN-BINDING TYPE-4 DOMAIN-CONTAINING PROTEIN"/>
    <property type="match status" value="1"/>
</dbReference>
<dbReference type="EMBL" id="JAEAOA010001155">
    <property type="protein sequence ID" value="KAK3589173.1"/>
    <property type="molecule type" value="Genomic_DNA"/>
</dbReference>
<keyword evidence="2" id="KW-1185">Reference proteome</keyword>
<accession>A0AAE0SCJ3</accession>
<reference evidence="1" key="3">
    <citation type="submission" date="2023-05" db="EMBL/GenBank/DDBJ databases">
        <authorList>
            <person name="Smith C.H."/>
        </authorList>
    </citation>
    <scope>NUCLEOTIDE SEQUENCE</scope>
    <source>
        <strain evidence="1">CHS0354</strain>
        <tissue evidence="1">Mantle</tissue>
    </source>
</reference>
<evidence type="ECO:0000313" key="2">
    <source>
        <dbReference type="Proteomes" id="UP001195483"/>
    </source>
</evidence>
<name>A0AAE0SCJ3_9BIVA</name>
<protein>
    <submittedName>
        <fullName evidence="1">Uncharacterized protein</fullName>
    </submittedName>
</protein>
<comment type="caution">
    <text evidence="1">The sequence shown here is derived from an EMBL/GenBank/DDBJ whole genome shotgun (WGS) entry which is preliminary data.</text>
</comment>
<sequence length="379" mass="43132">MVGGSGTCFRLSPPCGNLPPQKPRYLFYGGYPYFLKWQQNYNHYEVGYPGYMDIAVAPDVNSDNFTTLAVVMDRYEYAQDHQRNYTAVIIIPNMNCDHCVLRARYNPHKPGETTFYQCSDISIRTVKMSDFSTVPPSDEDFNQIRKVHELSQQYSHGNQYKLKSDMNLYGFAYNPFESSVLHYVSIDLNTGSISLIKDFDFGFGSVENQSEHPLKFQRMSEKLFYRKAQSAVDYKFMLESVMSVNKDKGTLGLMLHERGELDDPASTLMEITASDGNILRSTKIANFDGSAINALLYMSPNRYLTLSIESASSEGYYFVVGEISDTGVYKRLMSSGIEPLYVNFQFMEVYNDLLLLLMGNENAADALNARIYIFNLTSM</sequence>
<evidence type="ECO:0000313" key="1">
    <source>
        <dbReference type="EMBL" id="KAK3589173.1"/>
    </source>
</evidence>
<dbReference type="PANTHER" id="PTHR37916:SF2">
    <property type="entry name" value="CHITIN-BINDING TYPE-4 DOMAIN-CONTAINING PROTEIN"/>
    <property type="match status" value="1"/>
</dbReference>
<organism evidence="1 2">
    <name type="scientific">Potamilus streckersoni</name>
    <dbReference type="NCBI Taxonomy" id="2493646"/>
    <lineage>
        <taxon>Eukaryota</taxon>
        <taxon>Metazoa</taxon>
        <taxon>Spiralia</taxon>
        <taxon>Lophotrochozoa</taxon>
        <taxon>Mollusca</taxon>
        <taxon>Bivalvia</taxon>
        <taxon>Autobranchia</taxon>
        <taxon>Heteroconchia</taxon>
        <taxon>Palaeoheterodonta</taxon>
        <taxon>Unionida</taxon>
        <taxon>Unionoidea</taxon>
        <taxon>Unionidae</taxon>
        <taxon>Ambleminae</taxon>
        <taxon>Lampsilini</taxon>
        <taxon>Potamilus</taxon>
    </lineage>
</organism>
<dbReference type="Proteomes" id="UP001195483">
    <property type="component" value="Unassembled WGS sequence"/>
</dbReference>
<proteinExistence type="predicted"/>
<gene>
    <name evidence="1" type="ORF">CHS0354_018879</name>
</gene>